<proteinExistence type="predicted"/>
<name>A0A1L7WDP4_9HELO</name>
<evidence type="ECO:0000256" key="1">
    <source>
        <dbReference type="SAM" id="MobiDB-lite"/>
    </source>
</evidence>
<gene>
    <name evidence="2" type="ORF">PAC_00775</name>
</gene>
<accession>A0A1L7WDP4</accession>
<evidence type="ECO:0000313" key="3">
    <source>
        <dbReference type="Proteomes" id="UP000184330"/>
    </source>
</evidence>
<reference evidence="2 3" key="1">
    <citation type="submission" date="2016-03" db="EMBL/GenBank/DDBJ databases">
        <authorList>
            <person name="Ploux O."/>
        </authorList>
    </citation>
    <scope>NUCLEOTIDE SEQUENCE [LARGE SCALE GENOMIC DNA]</scope>
    <source>
        <strain evidence="2 3">UAMH 11012</strain>
    </source>
</reference>
<dbReference type="OrthoDB" id="3922785at2759"/>
<dbReference type="AlphaFoldDB" id="A0A1L7WDP4"/>
<sequence length="259" mass="29067">MHRDEDIKEKENGEKDLVCMTQWYGPEKIIGNPIAVSEKETTQVRPSVSFLQGGISGLRYEGETSFEHDSSHGDRFQMAFAFVNGGQPFLIKVEIQRGLRKMGPEVKEKAKWALKFGSIRHKEESISTTLKKDREVKYDGPAAVVESDASKLSLGESELGQETSTETPPIYSEREVEGTNVSTQQLMDVIMSLISPAGRLRGSSTETEGSSTTVVDEKRESTTQIEVDSRTVKVMLKILLLQMLQGWHWLIALFIRKDQ</sequence>
<feature type="compositionally biased region" description="Low complexity" evidence="1">
    <location>
        <begin position="202"/>
        <end position="213"/>
    </location>
</feature>
<keyword evidence="3" id="KW-1185">Reference proteome</keyword>
<organism evidence="2 3">
    <name type="scientific">Phialocephala subalpina</name>
    <dbReference type="NCBI Taxonomy" id="576137"/>
    <lineage>
        <taxon>Eukaryota</taxon>
        <taxon>Fungi</taxon>
        <taxon>Dikarya</taxon>
        <taxon>Ascomycota</taxon>
        <taxon>Pezizomycotina</taxon>
        <taxon>Leotiomycetes</taxon>
        <taxon>Helotiales</taxon>
        <taxon>Mollisiaceae</taxon>
        <taxon>Phialocephala</taxon>
        <taxon>Phialocephala fortinii species complex</taxon>
    </lineage>
</organism>
<dbReference type="EMBL" id="FJOG01000001">
    <property type="protein sequence ID" value="CZR50901.1"/>
    <property type="molecule type" value="Genomic_DNA"/>
</dbReference>
<evidence type="ECO:0000313" key="2">
    <source>
        <dbReference type="EMBL" id="CZR50901.1"/>
    </source>
</evidence>
<feature type="region of interest" description="Disordered" evidence="1">
    <location>
        <begin position="200"/>
        <end position="219"/>
    </location>
</feature>
<protein>
    <submittedName>
        <fullName evidence="2">Uncharacterized protein</fullName>
    </submittedName>
</protein>
<dbReference type="Proteomes" id="UP000184330">
    <property type="component" value="Unassembled WGS sequence"/>
</dbReference>